<dbReference type="EC" id="3.4.11.5" evidence="3"/>
<dbReference type="AlphaFoldDB" id="A0A3A1TUW4"/>
<comment type="similarity">
    <text evidence="2 7">Belongs to the peptidase S33 family.</text>
</comment>
<dbReference type="PANTHER" id="PTHR43194">
    <property type="entry name" value="HYDROLASE ALPHA/BETA FOLD FAMILY"/>
    <property type="match status" value="1"/>
</dbReference>
<reference evidence="11" key="1">
    <citation type="submission" date="2018-09" db="EMBL/GenBank/DDBJ databases">
        <authorList>
            <person name="Kim I."/>
        </authorList>
    </citation>
    <scope>NUCLEOTIDE SEQUENCE [LARGE SCALE GENOMIC DNA]</scope>
    <source>
        <strain evidence="11">DD4a</strain>
    </source>
</reference>
<dbReference type="SUPFAM" id="SSF53474">
    <property type="entry name" value="alpha/beta-Hydrolases"/>
    <property type="match status" value="1"/>
</dbReference>
<dbReference type="InterPro" id="IPR000073">
    <property type="entry name" value="AB_hydrolase_1"/>
</dbReference>
<dbReference type="RefSeq" id="WP_119482322.1">
    <property type="nucleotide sequence ID" value="NZ_QXTG01000002.1"/>
</dbReference>
<dbReference type="Gene3D" id="3.40.50.1820">
    <property type="entry name" value="alpha/beta hydrolase"/>
    <property type="match status" value="1"/>
</dbReference>
<evidence type="ECO:0000256" key="3">
    <source>
        <dbReference type="ARBA" id="ARBA00012568"/>
    </source>
</evidence>
<dbReference type="InterPro" id="IPR029058">
    <property type="entry name" value="AB_hydrolase_fold"/>
</dbReference>
<evidence type="ECO:0000256" key="7">
    <source>
        <dbReference type="PIRNR" id="PIRNR005539"/>
    </source>
</evidence>
<proteinExistence type="inferred from homology"/>
<protein>
    <recommendedName>
        <fullName evidence="4">Proline iminopeptidase</fullName>
        <ecNumber evidence="3">3.4.11.5</ecNumber>
    </recommendedName>
    <alternativeName>
        <fullName evidence="6">Prolyl aminopeptidase</fullName>
    </alternativeName>
</protein>
<feature type="active site" description="Proton donor" evidence="8">
    <location>
        <position position="276"/>
    </location>
</feature>
<feature type="active site" description="Nucleophile" evidence="8">
    <location>
        <position position="109"/>
    </location>
</feature>
<feature type="domain" description="AB hydrolase-1" evidence="9">
    <location>
        <begin position="31"/>
        <end position="283"/>
    </location>
</feature>
<evidence type="ECO:0000256" key="2">
    <source>
        <dbReference type="ARBA" id="ARBA00010088"/>
    </source>
</evidence>
<dbReference type="EMBL" id="QXTG01000002">
    <property type="protein sequence ID" value="RIX28012.1"/>
    <property type="molecule type" value="Genomic_DNA"/>
</dbReference>
<comment type="catalytic activity">
    <reaction evidence="1">
        <text>Release of N-terminal proline from a peptide.</text>
        <dbReference type="EC" id="3.4.11.5"/>
    </reaction>
</comment>
<accession>A0A3A1TUW4</accession>
<evidence type="ECO:0000256" key="5">
    <source>
        <dbReference type="ARBA" id="ARBA00022801"/>
    </source>
</evidence>
<name>A0A3A1TUW4_9MICO</name>
<evidence type="ECO:0000256" key="4">
    <source>
        <dbReference type="ARBA" id="ARBA00021843"/>
    </source>
</evidence>
<evidence type="ECO:0000313" key="10">
    <source>
        <dbReference type="EMBL" id="RIX28012.1"/>
    </source>
</evidence>
<organism evidence="10 11">
    <name type="scientific">Amnibacterium setariae</name>
    <dbReference type="NCBI Taxonomy" id="2306585"/>
    <lineage>
        <taxon>Bacteria</taxon>
        <taxon>Bacillati</taxon>
        <taxon>Actinomycetota</taxon>
        <taxon>Actinomycetes</taxon>
        <taxon>Micrococcales</taxon>
        <taxon>Microbacteriaceae</taxon>
        <taxon>Amnibacterium</taxon>
    </lineage>
</organism>
<evidence type="ECO:0000256" key="6">
    <source>
        <dbReference type="ARBA" id="ARBA00029605"/>
    </source>
</evidence>
<feature type="active site" evidence="8">
    <location>
        <position position="249"/>
    </location>
</feature>
<dbReference type="PRINTS" id="PR00793">
    <property type="entry name" value="PROAMNOPTASE"/>
</dbReference>
<dbReference type="OrthoDB" id="9796770at2"/>
<comment type="caution">
    <text evidence="10">The sequence shown here is derived from an EMBL/GenBank/DDBJ whole genome shotgun (WGS) entry which is preliminary data.</text>
</comment>
<evidence type="ECO:0000313" key="11">
    <source>
        <dbReference type="Proteomes" id="UP000265742"/>
    </source>
</evidence>
<dbReference type="NCBIfam" id="TIGR01250">
    <property type="entry name" value="pro_imino_pep_2"/>
    <property type="match status" value="1"/>
</dbReference>
<dbReference type="Pfam" id="PF00561">
    <property type="entry name" value="Abhydrolase_1"/>
    <property type="match status" value="1"/>
</dbReference>
<dbReference type="InterPro" id="IPR050228">
    <property type="entry name" value="Carboxylesterase_BioH"/>
</dbReference>
<dbReference type="Proteomes" id="UP000265742">
    <property type="component" value="Unassembled WGS sequence"/>
</dbReference>
<keyword evidence="11" id="KW-1185">Reference proteome</keyword>
<dbReference type="GO" id="GO:0004177">
    <property type="term" value="F:aminopeptidase activity"/>
    <property type="evidence" value="ECO:0007669"/>
    <property type="project" value="UniProtKB-EC"/>
</dbReference>
<dbReference type="InterPro" id="IPR002410">
    <property type="entry name" value="Peptidase_S33"/>
</dbReference>
<keyword evidence="5 7" id="KW-0378">Hydrolase</keyword>
<evidence type="ECO:0000256" key="8">
    <source>
        <dbReference type="PIRSR" id="PIRSR005539-1"/>
    </source>
</evidence>
<dbReference type="InterPro" id="IPR005945">
    <property type="entry name" value="Pro_imino_pep"/>
</dbReference>
<dbReference type="PIRSF" id="PIRSF005539">
    <property type="entry name" value="Pept_S33_TRI_F1"/>
    <property type="match status" value="1"/>
</dbReference>
<dbReference type="GO" id="GO:0006508">
    <property type="term" value="P:proteolysis"/>
    <property type="evidence" value="ECO:0007669"/>
    <property type="project" value="InterPro"/>
</dbReference>
<sequence>MPVETRMVPFRDLETWVQVTTSTAPVEGALPLVVLHGGPGMAHDYVRNLAALADETGRTVVHYDQVGCGRSSHRPDAPRDFWSPELFVDEFRNVVDALGLERYHVLGQSWGGMLGAEIAVTRPAGLASLSICNSPASMRLWVEGADALRAQLPEDVRSALDRHEADGTTDDPEYLDATRVFYERHVCRVVPAPQDFVDTERQMEAEPTVYHTMNGVNEFFVTGTLQDWTIVDRLGEVAAPTLVVAGEFDEATPETWAPFVERIPDVRSRVFPDASHCTHLEHPEAFRAVVGVFLREHDLATELDPAVAVPSPS</sequence>
<evidence type="ECO:0000259" key="9">
    <source>
        <dbReference type="Pfam" id="PF00561"/>
    </source>
</evidence>
<evidence type="ECO:0000256" key="1">
    <source>
        <dbReference type="ARBA" id="ARBA00001585"/>
    </source>
</evidence>
<gene>
    <name evidence="10" type="ORF">D1781_10925</name>
</gene>
<dbReference type="PANTHER" id="PTHR43194:SF2">
    <property type="entry name" value="PEROXISOMAL MEMBRANE PROTEIN LPX1"/>
    <property type="match status" value="1"/>
</dbReference>